<gene>
    <name evidence="1" type="ORF">KO481_34910</name>
</gene>
<dbReference type="EMBL" id="JAHKNI010000016">
    <property type="protein sequence ID" value="MBU3066694.1"/>
    <property type="molecule type" value="Genomic_DNA"/>
</dbReference>
<dbReference type="Proteomes" id="UP000733379">
    <property type="component" value="Unassembled WGS sequence"/>
</dbReference>
<evidence type="ECO:0000313" key="1">
    <source>
        <dbReference type="EMBL" id="MBU3066694.1"/>
    </source>
</evidence>
<sequence>MLEEILRDDHDLAAILALGDYALGSTVFGSELPVFGTLDFGHAVPQAALEHIAFGQISRAGRRYSARADNADTLDSDIDLLVVLPNDVPVAQALQGRETFTRNYIHLHTLFERPPDLQWPGEVCDAADLDAGISGAAFDLDSGPELRLCSDGRPYRHWVSMGATGTPLVGRAALAGYTIQAERLQALQSAYQPRCTPVGLGPMGVGCRTV</sequence>
<protein>
    <recommendedName>
        <fullName evidence="3">Polymerase nucleotidyl transferase domain-containing protein</fullName>
    </recommendedName>
</protein>
<comment type="caution">
    <text evidence="1">The sequence shown here is derived from an EMBL/GenBank/DDBJ whole genome shotgun (WGS) entry which is preliminary data.</text>
</comment>
<dbReference type="RefSeq" id="WP_215922784.1">
    <property type="nucleotide sequence ID" value="NZ_JAHKNI010000016.1"/>
</dbReference>
<proteinExistence type="predicted"/>
<evidence type="ECO:0008006" key="3">
    <source>
        <dbReference type="Google" id="ProtNLM"/>
    </source>
</evidence>
<reference evidence="1 2" key="1">
    <citation type="submission" date="2021-06" db="EMBL/GenBank/DDBJ databases">
        <title>Actinomycetes sequencing.</title>
        <authorList>
            <person name="Shan Q."/>
        </authorList>
    </citation>
    <scope>NUCLEOTIDE SEQUENCE [LARGE SCALE GENOMIC DNA]</scope>
    <source>
        <strain evidence="1 2">NEAU-G5</strain>
    </source>
</reference>
<accession>A0ABS6B8R4</accession>
<organism evidence="1 2">
    <name type="scientific">Nocardia albiluteola</name>
    <dbReference type="NCBI Taxonomy" id="2842303"/>
    <lineage>
        <taxon>Bacteria</taxon>
        <taxon>Bacillati</taxon>
        <taxon>Actinomycetota</taxon>
        <taxon>Actinomycetes</taxon>
        <taxon>Mycobacteriales</taxon>
        <taxon>Nocardiaceae</taxon>
        <taxon>Nocardia</taxon>
    </lineage>
</organism>
<evidence type="ECO:0000313" key="2">
    <source>
        <dbReference type="Proteomes" id="UP000733379"/>
    </source>
</evidence>
<name>A0ABS6B8R4_9NOCA</name>
<keyword evidence="2" id="KW-1185">Reference proteome</keyword>